<dbReference type="Pfam" id="PF03835">
    <property type="entry name" value="Rad4"/>
    <property type="match status" value="1"/>
</dbReference>
<accession>A0A9W8BAU9</accession>
<evidence type="ECO:0000256" key="3">
    <source>
        <dbReference type="ARBA" id="ARBA00022763"/>
    </source>
</evidence>
<dbReference type="Proteomes" id="UP001150907">
    <property type="component" value="Unassembled WGS sequence"/>
</dbReference>
<dbReference type="SMART" id="SM01030">
    <property type="entry name" value="BHD_1"/>
    <property type="match status" value="1"/>
</dbReference>
<protein>
    <submittedName>
        <fullName evidence="10">Uncharacterized protein</fullName>
    </submittedName>
</protein>
<feature type="compositionally biased region" description="Acidic residues" evidence="6">
    <location>
        <begin position="470"/>
        <end position="479"/>
    </location>
</feature>
<dbReference type="GO" id="GO:0005737">
    <property type="term" value="C:cytoplasm"/>
    <property type="evidence" value="ECO:0007669"/>
    <property type="project" value="TreeGrafter"/>
</dbReference>
<dbReference type="PANTHER" id="PTHR12135">
    <property type="entry name" value="DNA REPAIR PROTEIN XP-C / RAD4"/>
    <property type="match status" value="1"/>
</dbReference>
<evidence type="ECO:0000256" key="2">
    <source>
        <dbReference type="ARBA" id="ARBA00009525"/>
    </source>
</evidence>
<dbReference type="Pfam" id="PF10403">
    <property type="entry name" value="BHD_1"/>
    <property type="match status" value="1"/>
</dbReference>
<proteinExistence type="inferred from homology"/>
<dbReference type="SMART" id="SM01031">
    <property type="entry name" value="BHD_2"/>
    <property type="match status" value="1"/>
</dbReference>
<organism evidence="10 11">
    <name type="scientific">Coemansia thaxteri</name>
    <dbReference type="NCBI Taxonomy" id="2663907"/>
    <lineage>
        <taxon>Eukaryota</taxon>
        <taxon>Fungi</taxon>
        <taxon>Fungi incertae sedis</taxon>
        <taxon>Zoopagomycota</taxon>
        <taxon>Kickxellomycotina</taxon>
        <taxon>Kickxellomycetes</taxon>
        <taxon>Kickxellales</taxon>
        <taxon>Kickxellaceae</taxon>
        <taxon>Coemansia</taxon>
    </lineage>
</organism>
<dbReference type="InterPro" id="IPR004583">
    <property type="entry name" value="DNA_repair_Rad4"/>
</dbReference>
<dbReference type="InterPro" id="IPR018326">
    <property type="entry name" value="Rad4_beta-hairpin_dom1"/>
</dbReference>
<evidence type="ECO:0000259" key="9">
    <source>
        <dbReference type="SMART" id="SM01032"/>
    </source>
</evidence>
<keyword evidence="4" id="KW-0234">DNA repair</keyword>
<sequence>MLRALAFDVRLCVGIAPPPLKLTLNECVDIELSLGHDPGATHSTHSAGQARQKQHTQSQLDKENHSLVRGVPEFWCEVLDLAAESWVPINAYTGTIEHATSLVQPQKRQHCVFPYIIGLDLNNHIYDITRRYAQDFTNTTRQRRLESVDSKVDKGAHLWWERWISRWAGSIDARDKNECKSTRMEEEAASSAMPKRIADFAKNPFYVLKRNLRQNEIIYPDRPVVGKIKGESVYLRENVRVLRTTNAWMREGRQVKPSQVPVKQIKQRAVTARSKIAAEAMEAAGGELVADLYGEWQTELFEPPPVCDGRVPRNDYGNVNLFAASMLPKGAAHVPNPNARRVCKELGVDAADAVVGFEFRRGQSLPVVQGVVIPREAFDLIVDALREDRHNTSEKRLAEIEQRTLKHWRRLLLALRVRADVDASFARRSERSEGMSFSTKGDKKGKQRDLEHSSPNLDERTLEERPDQVQDTEADDTEAGDTGGGFLA</sequence>
<feature type="domain" description="Rad4 beta-hairpin" evidence="9">
    <location>
        <begin position="311"/>
        <end position="385"/>
    </location>
</feature>
<dbReference type="SUPFAM" id="SSF54001">
    <property type="entry name" value="Cysteine proteinases"/>
    <property type="match status" value="1"/>
</dbReference>
<dbReference type="GO" id="GO:0071942">
    <property type="term" value="C:XPC complex"/>
    <property type="evidence" value="ECO:0007669"/>
    <property type="project" value="TreeGrafter"/>
</dbReference>
<dbReference type="Gene3D" id="3.30.70.2460">
    <property type="entry name" value="Rad4, beta-hairpin domain BHD3"/>
    <property type="match status" value="1"/>
</dbReference>
<feature type="compositionally biased region" description="Polar residues" evidence="6">
    <location>
        <begin position="41"/>
        <end position="59"/>
    </location>
</feature>
<dbReference type="GO" id="GO:0006289">
    <property type="term" value="P:nucleotide-excision repair"/>
    <property type="evidence" value="ECO:0007669"/>
    <property type="project" value="InterPro"/>
</dbReference>
<dbReference type="FunFam" id="3.30.70.2460:FF:000001">
    <property type="entry name" value="DNA repair protein Rad4 family"/>
    <property type="match status" value="1"/>
</dbReference>
<evidence type="ECO:0000256" key="6">
    <source>
        <dbReference type="SAM" id="MobiDB-lite"/>
    </source>
</evidence>
<dbReference type="InterPro" id="IPR036985">
    <property type="entry name" value="Transglutaminase-like_sf"/>
</dbReference>
<feature type="region of interest" description="Disordered" evidence="6">
    <location>
        <begin position="428"/>
        <end position="488"/>
    </location>
</feature>
<dbReference type="GO" id="GO:0003697">
    <property type="term" value="F:single-stranded DNA binding"/>
    <property type="evidence" value="ECO:0007669"/>
    <property type="project" value="TreeGrafter"/>
</dbReference>
<evidence type="ECO:0000256" key="4">
    <source>
        <dbReference type="ARBA" id="ARBA00023204"/>
    </source>
</evidence>
<dbReference type="GO" id="GO:0003684">
    <property type="term" value="F:damaged DNA binding"/>
    <property type="evidence" value="ECO:0007669"/>
    <property type="project" value="InterPro"/>
</dbReference>
<keyword evidence="5" id="KW-0539">Nucleus</keyword>
<dbReference type="OrthoDB" id="300780at2759"/>
<dbReference type="Gene3D" id="2.20.20.110">
    <property type="entry name" value="Rad4, beta-hairpin domain BHD1"/>
    <property type="match status" value="1"/>
</dbReference>
<dbReference type="SMART" id="SM01032">
    <property type="entry name" value="BHD_3"/>
    <property type="match status" value="1"/>
</dbReference>
<dbReference type="InterPro" id="IPR042488">
    <property type="entry name" value="Rad4_BHD3_sf"/>
</dbReference>
<dbReference type="InterPro" id="IPR038765">
    <property type="entry name" value="Papain-like_cys_pep_sf"/>
</dbReference>
<feature type="compositionally biased region" description="Basic and acidic residues" evidence="6">
    <location>
        <begin position="440"/>
        <end position="468"/>
    </location>
</feature>
<feature type="region of interest" description="Disordered" evidence="6">
    <location>
        <begin position="39"/>
        <end position="63"/>
    </location>
</feature>
<comment type="subcellular location">
    <subcellularLocation>
        <location evidence="1">Nucleus</location>
    </subcellularLocation>
</comment>
<name>A0A9W8BAU9_9FUNG</name>
<dbReference type="InterPro" id="IPR018325">
    <property type="entry name" value="Rad4/PNGase_transGLS-fold"/>
</dbReference>
<dbReference type="GO" id="GO:0006298">
    <property type="term" value="P:mismatch repair"/>
    <property type="evidence" value="ECO:0007669"/>
    <property type="project" value="TreeGrafter"/>
</dbReference>
<dbReference type="InterPro" id="IPR018328">
    <property type="entry name" value="Rad4_beta-hairpin_dom3"/>
</dbReference>
<dbReference type="Pfam" id="PF10405">
    <property type="entry name" value="BHD_3"/>
    <property type="match status" value="1"/>
</dbReference>
<comment type="similarity">
    <text evidence="2">Belongs to the XPC family.</text>
</comment>
<dbReference type="AlphaFoldDB" id="A0A9W8BAU9"/>
<gene>
    <name evidence="10" type="ORF">H4R26_004513</name>
</gene>
<dbReference type="Pfam" id="PF10404">
    <property type="entry name" value="BHD_2"/>
    <property type="match status" value="1"/>
</dbReference>
<evidence type="ECO:0000259" key="8">
    <source>
        <dbReference type="SMART" id="SM01031"/>
    </source>
</evidence>
<dbReference type="InterPro" id="IPR018327">
    <property type="entry name" value="BHD_2"/>
</dbReference>
<dbReference type="EMBL" id="JANBQF010000503">
    <property type="protein sequence ID" value="KAJ2000649.1"/>
    <property type="molecule type" value="Genomic_DNA"/>
</dbReference>
<comment type="caution">
    <text evidence="10">The sequence shown here is derived from an EMBL/GenBank/DDBJ whole genome shotgun (WGS) entry which is preliminary data.</text>
</comment>
<reference evidence="10" key="1">
    <citation type="submission" date="2022-07" db="EMBL/GenBank/DDBJ databases">
        <title>Phylogenomic reconstructions and comparative analyses of Kickxellomycotina fungi.</title>
        <authorList>
            <person name="Reynolds N.K."/>
            <person name="Stajich J.E."/>
            <person name="Barry K."/>
            <person name="Grigoriev I.V."/>
            <person name="Crous P."/>
            <person name="Smith M.E."/>
        </authorList>
    </citation>
    <scope>NUCLEOTIDE SEQUENCE</scope>
    <source>
        <strain evidence="10">IMI 214461</strain>
    </source>
</reference>
<evidence type="ECO:0000256" key="5">
    <source>
        <dbReference type="ARBA" id="ARBA00023242"/>
    </source>
</evidence>
<keyword evidence="11" id="KW-1185">Reference proteome</keyword>
<feature type="domain" description="Rad4 beta-hairpin" evidence="7">
    <location>
        <begin position="189"/>
        <end position="240"/>
    </location>
</feature>
<keyword evidence="3" id="KW-0227">DNA damage</keyword>
<evidence type="ECO:0000313" key="11">
    <source>
        <dbReference type="Proteomes" id="UP001150907"/>
    </source>
</evidence>
<evidence type="ECO:0000313" key="10">
    <source>
        <dbReference type="EMBL" id="KAJ2000649.1"/>
    </source>
</evidence>
<evidence type="ECO:0000259" key="7">
    <source>
        <dbReference type="SMART" id="SM01030"/>
    </source>
</evidence>
<dbReference type="PANTHER" id="PTHR12135:SF0">
    <property type="entry name" value="DNA REPAIR PROTEIN COMPLEMENTING XP-C CELLS"/>
    <property type="match status" value="1"/>
</dbReference>
<dbReference type="GO" id="GO:0000111">
    <property type="term" value="C:nucleotide-excision repair factor 2 complex"/>
    <property type="evidence" value="ECO:0007669"/>
    <property type="project" value="TreeGrafter"/>
</dbReference>
<evidence type="ECO:0000256" key="1">
    <source>
        <dbReference type="ARBA" id="ARBA00004123"/>
    </source>
</evidence>
<feature type="domain" description="Rad4 beta-hairpin" evidence="8">
    <location>
        <begin position="242"/>
        <end position="304"/>
    </location>
</feature>
<dbReference type="Gene3D" id="3.90.260.10">
    <property type="entry name" value="Transglutaminase-like"/>
    <property type="match status" value="1"/>
</dbReference>